<organism evidence="7 8">
    <name type="scientific">Canna indica</name>
    <name type="common">Indian-shot</name>
    <dbReference type="NCBI Taxonomy" id="4628"/>
    <lineage>
        <taxon>Eukaryota</taxon>
        <taxon>Viridiplantae</taxon>
        <taxon>Streptophyta</taxon>
        <taxon>Embryophyta</taxon>
        <taxon>Tracheophyta</taxon>
        <taxon>Spermatophyta</taxon>
        <taxon>Magnoliopsida</taxon>
        <taxon>Liliopsida</taxon>
        <taxon>Zingiberales</taxon>
        <taxon>Cannaceae</taxon>
        <taxon>Canna</taxon>
    </lineage>
</organism>
<evidence type="ECO:0000256" key="5">
    <source>
        <dbReference type="SAM" id="SignalP"/>
    </source>
</evidence>
<reference evidence="7 8" key="1">
    <citation type="submission" date="2023-10" db="EMBL/GenBank/DDBJ databases">
        <title>Chromosome-scale genome assembly provides insights into flower coloration mechanisms of Canna indica.</title>
        <authorList>
            <person name="Li C."/>
        </authorList>
    </citation>
    <scope>NUCLEOTIDE SEQUENCE [LARGE SCALE GENOMIC DNA]</scope>
    <source>
        <tissue evidence="7">Flower</tissue>
    </source>
</reference>
<evidence type="ECO:0000259" key="6">
    <source>
        <dbReference type="SMART" id="SM00499"/>
    </source>
</evidence>
<dbReference type="InterPro" id="IPR036312">
    <property type="entry name" value="Bifun_inhib/LTP/seed_sf"/>
</dbReference>
<dbReference type="SUPFAM" id="SSF47699">
    <property type="entry name" value="Bifunctional inhibitor/lipid-transfer protein/seed storage 2S albumin"/>
    <property type="match status" value="1"/>
</dbReference>
<dbReference type="GO" id="GO:0006869">
    <property type="term" value="P:lipid transport"/>
    <property type="evidence" value="ECO:0007669"/>
    <property type="project" value="InterPro"/>
</dbReference>
<dbReference type="SMART" id="SM00499">
    <property type="entry name" value="AAI"/>
    <property type="match status" value="1"/>
</dbReference>
<dbReference type="InterPro" id="IPR043325">
    <property type="entry name" value="LTSS"/>
</dbReference>
<dbReference type="Gene3D" id="1.10.110.10">
    <property type="entry name" value="Plant lipid-transfer and hydrophobic proteins"/>
    <property type="match status" value="1"/>
</dbReference>
<accession>A0AAQ3QAN0</accession>
<feature type="signal peptide" evidence="5">
    <location>
        <begin position="1"/>
        <end position="22"/>
    </location>
</feature>
<keyword evidence="3" id="KW-1015">Disulfide bond</keyword>
<keyword evidence="8" id="KW-1185">Reference proteome</keyword>
<protein>
    <submittedName>
        <fullName evidence="7">Non-specific lipid-transfer protein-like protein</fullName>
    </submittedName>
</protein>
<evidence type="ECO:0000313" key="7">
    <source>
        <dbReference type="EMBL" id="WOL03794.1"/>
    </source>
</evidence>
<gene>
    <name evidence="7" type="ORF">Cni_G12514</name>
</gene>
<dbReference type="GO" id="GO:0008289">
    <property type="term" value="F:lipid binding"/>
    <property type="evidence" value="ECO:0007669"/>
    <property type="project" value="InterPro"/>
</dbReference>
<dbReference type="InterPro" id="IPR016140">
    <property type="entry name" value="Bifunc_inhib/LTP/seed_store"/>
</dbReference>
<evidence type="ECO:0000256" key="1">
    <source>
        <dbReference type="ARBA" id="ARBA00009748"/>
    </source>
</evidence>
<evidence type="ECO:0000256" key="4">
    <source>
        <dbReference type="ARBA" id="ARBA00023180"/>
    </source>
</evidence>
<keyword evidence="2 5" id="KW-0732">Signal</keyword>
<proteinExistence type="inferred from homology"/>
<dbReference type="InterPro" id="IPR000528">
    <property type="entry name" value="Plant_nsLTP"/>
</dbReference>
<keyword evidence="4" id="KW-0325">Glycoprotein</keyword>
<feature type="chain" id="PRO_5043033234" evidence="5">
    <location>
        <begin position="23"/>
        <end position="150"/>
    </location>
</feature>
<evidence type="ECO:0000256" key="3">
    <source>
        <dbReference type="ARBA" id="ARBA00023157"/>
    </source>
</evidence>
<dbReference type="AlphaFoldDB" id="A0AAQ3QAN0"/>
<evidence type="ECO:0000256" key="2">
    <source>
        <dbReference type="ARBA" id="ARBA00022729"/>
    </source>
</evidence>
<dbReference type="EMBL" id="CP136893">
    <property type="protein sequence ID" value="WOL03794.1"/>
    <property type="molecule type" value="Genomic_DNA"/>
</dbReference>
<feature type="domain" description="Bifunctional inhibitor/plant lipid transfer protein/seed storage helical" evidence="6">
    <location>
        <begin position="33"/>
        <end position="108"/>
    </location>
</feature>
<dbReference type="PANTHER" id="PTHR33044">
    <property type="entry name" value="BIFUNCTIONAL INHIBITOR/LIPID-TRANSFER PROTEIN/SEED STORAGE 2S ALBUMIN SUPERFAMILY PROTEIN-RELATED"/>
    <property type="match status" value="1"/>
</dbReference>
<name>A0AAQ3QAN0_9LILI</name>
<dbReference type="PRINTS" id="PR00382">
    <property type="entry name" value="LIPIDTRNSFER"/>
</dbReference>
<dbReference type="CDD" id="cd00010">
    <property type="entry name" value="AAI_LTSS"/>
    <property type="match status" value="1"/>
</dbReference>
<dbReference type="Pfam" id="PF14368">
    <property type="entry name" value="LTP_2"/>
    <property type="match status" value="1"/>
</dbReference>
<comment type="similarity">
    <text evidence="1">Belongs to the plant LTP family.</text>
</comment>
<dbReference type="Proteomes" id="UP001327560">
    <property type="component" value="Chromosome 4"/>
</dbReference>
<sequence length="150" mass="14797">MGKPIFFLSAFAAICTLSLCSAASVSSAPPVDCSNAAMDMVDCLSYLTNESPTPTKACCAGLDGIVTRTPGCICDALQQAADLGIALNTTLVLALPAACSIKAPVIQCNGSSAVSVSNVGAATEVVVSSTIALADFLVSESVASSVTGGS</sequence>
<evidence type="ECO:0000313" key="8">
    <source>
        <dbReference type="Proteomes" id="UP001327560"/>
    </source>
</evidence>